<dbReference type="Gene3D" id="2.170.270.10">
    <property type="entry name" value="SET domain"/>
    <property type="match status" value="1"/>
</dbReference>
<dbReference type="InterPro" id="IPR046341">
    <property type="entry name" value="SET_dom_sf"/>
</dbReference>
<sequence length="121" mass="13225">MARCNAVNCLNAREGRFCTTYNCAFRGESGNGLRECPDLVISRNRRTGMQGLVASAAIPAGEVIGQYLGYLQVFGPPCKNGPVNDGYRMHLKPRTNRNKFVGLDAVECGSKMRLLNHSCKA</sequence>
<name>A0A225UMM8_9STRA</name>
<dbReference type="Proteomes" id="UP000198211">
    <property type="component" value="Unassembled WGS sequence"/>
</dbReference>
<evidence type="ECO:0000259" key="1">
    <source>
        <dbReference type="Pfam" id="PF00856"/>
    </source>
</evidence>
<proteinExistence type="predicted"/>
<comment type="caution">
    <text evidence="2">The sequence shown here is derived from an EMBL/GenBank/DDBJ whole genome shotgun (WGS) entry which is preliminary data.</text>
</comment>
<dbReference type="STRING" id="4795.A0A225UMM8"/>
<protein>
    <recommendedName>
        <fullName evidence="1">SET domain-containing protein</fullName>
    </recommendedName>
</protein>
<gene>
    <name evidence="2" type="ORF">PHMEG_00037221</name>
</gene>
<dbReference type="InterPro" id="IPR001214">
    <property type="entry name" value="SET_dom"/>
</dbReference>
<accession>A0A225UMM8</accession>
<dbReference type="EMBL" id="NBNE01016153">
    <property type="protein sequence ID" value="OWY93399.1"/>
    <property type="molecule type" value="Genomic_DNA"/>
</dbReference>
<feature type="domain" description="SET" evidence="1">
    <location>
        <begin position="51"/>
        <end position="120"/>
    </location>
</feature>
<evidence type="ECO:0000313" key="3">
    <source>
        <dbReference type="Proteomes" id="UP000198211"/>
    </source>
</evidence>
<keyword evidence="3" id="KW-1185">Reference proteome</keyword>
<reference evidence="3" key="1">
    <citation type="submission" date="2017-03" db="EMBL/GenBank/DDBJ databases">
        <title>Phytopthora megakarya and P. palmivora, two closely related causual agents of cacao black pod achieved similar genome size and gene model numbers by different mechanisms.</title>
        <authorList>
            <person name="Ali S."/>
            <person name="Shao J."/>
            <person name="Larry D.J."/>
            <person name="Kronmiller B."/>
            <person name="Shen D."/>
            <person name="Strem M.D."/>
            <person name="Melnick R.L."/>
            <person name="Guiltinan M.J."/>
            <person name="Tyler B.M."/>
            <person name="Meinhardt L.W."/>
            <person name="Bailey B.A."/>
        </authorList>
    </citation>
    <scope>NUCLEOTIDE SEQUENCE [LARGE SCALE GENOMIC DNA]</scope>
    <source>
        <strain evidence="3">zdho120</strain>
    </source>
</reference>
<dbReference type="AlphaFoldDB" id="A0A225UMM8"/>
<dbReference type="Pfam" id="PF00856">
    <property type="entry name" value="SET"/>
    <property type="match status" value="1"/>
</dbReference>
<dbReference type="OrthoDB" id="57563at2759"/>
<organism evidence="2 3">
    <name type="scientific">Phytophthora megakarya</name>
    <dbReference type="NCBI Taxonomy" id="4795"/>
    <lineage>
        <taxon>Eukaryota</taxon>
        <taxon>Sar</taxon>
        <taxon>Stramenopiles</taxon>
        <taxon>Oomycota</taxon>
        <taxon>Peronosporomycetes</taxon>
        <taxon>Peronosporales</taxon>
        <taxon>Peronosporaceae</taxon>
        <taxon>Phytophthora</taxon>
    </lineage>
</organism>
<dbReference type="SUPFAM" id="SSF82199">
    <property type="entry name" value="SET domain"/>
    <property type="match status" value="1"/>
</dbReference>
<evidence type="ECO:0000313" key="2">
    <source>
        <dbReference type="EMBL" id="OWY93399.1"/>
    </source>
</evidence>